<dbReference type="NCBIfam" id="TIGR02246">
    <property type="entry name" value="SgcJ/EcaC family oxidoreductase"/>
    <property type="match status" value="1"/>
</dbReference>
<sequence>MTSTGTDADKAAIASLTQRVTAAWAYHDGDAFADLFTEDGTMILAGQFAKGREAIRVFLKDAYAGEYRGTQVTGKPVDLRFLSPDAAILLTSGGVLYPGESEVAGRNAIRATWTAVKEAGEWKLAAYQNTPRDKAGAAQG</sequence>
<dbReference type="Gene3D" id="3.10.450.50">
    <property type="match status" value="1"/>
</dbReference>
<gene>
    <name evidence="2" type="ORF">G3I59_21125</name>
</gene>
<keyword evidence="3" id="KW-1185">Reference proteome</keyword>
<dbReference type="InterPro" id="IPR037401">
    <property type="entry name" value="SnoaL-like"/>
</dbReference>
<name>A0ABX0BR78_9PSEU</name>
<dbReference type="InterPro" id="IPR011944">
    <property type="entry name" value="Steroid_delta5-4_isomerase"/>
</dbReference>
<dbReference type="Proteomes" id="UP000470404">
    <property type="component" value="Unassembled WGS sequence"/>
</dbReference>
<dbReference type="CDD" id="cd00531">
    <property type="entry name" value="NTF2_like"/>
    <property type="match status" value="1"/>
</dbReference>
<dbReference type="Pfam" id="PF13577">
    <property type="entry name" value="SnoaL_4"/>
    <property type="match status" value="1"/>
</dbReference>
<evidence type="ECO:0000313" key="2">
    <source>
        <dbReference type="EMBL" id="NEC58035.1"/>
    </source>
</evidence>
<evidence type="ECO:0000313" key="3">
    <source>
        <dbReference type="Proteomes" id="UP000470404"/>
    </source>
</evidence>
<comment type="caution">
    <text evidence="2">The sequence shown here is derived from an EMBL/GenBank/DDBJ whole genome shotgun (WGS) entry which is preliminary data.</text>
</comment>
<feature type="domain" description="SnoaL-like" evidence="1">
    <location>
        <begin position="8"/>
        <end position="126"/>
    </location>
</feature>
<accession>A0ABX0BR78</accession>
<proteinExistence type="predicted"/>
<evidence type="ECO:0000259" key="1">
    <source>
        <dbReference type="Pfam" id="PF13577"/>
    </source>
</evidence>
<dbReference type="InterPro" id="IPR032710">
    <property type="entry name" value="NTF2-like_dom_sf"/>
</dbReference>
<dbReference type="EMBL" id="JAAGNC010000096">
    <property type="protein sequence ID" value="NEC58035.1"/>
    <property type="molecule type" value="Genomic_DNA"/>
</dbReference>
<dbReference type="RefSeq" id="WP_067593380.1">
    <property type="nucleotide sequence ID" value="NZ_JAAGNC010000096.1"/>
</dbReference>
<organism evidence="2 3">
    <name type="scientific">Amycolatopsis rubida</name>
    <dbReference type="NCBI Taxonomy" id="112413"/>
    <lineage>
        <taxon>Bacteria</taxon>
        <taxon>Bacillati</taxon>
        <taxon>Actinomycetota</taxon>
        <taxon>Actinomycetes</taxon>
        <taxon>Pseudonocardiales</taxon>
        <taxon>Pseudonocardiaceae</taxon>
        <taxon>Amycolatopsis</taxon>
    </lineage>
</organism>
<dbReference type="SUPFAM" id="SSF54427">
    <property type="entry name" value="NTF2-like"/>
    <property type="match status" value="1"/>
</dbReference>
<protein>
    <submittedName>
        <fullName evidence="2">SgcJ/EcaC family oxidoreductase</fullName>
    </submittedName>
</protein>
<reference evidence="2 3" key="1">
    <citation type="submission" date="2020-01" db="EMBL/GenBank/DDBJ databases">
        <title>Insect and environment-associated Actinomycetes.</title>
        <authorList>
            <person name="Currrie C."/>
            <person name="Chevrette M."/>
            <person name="Carlson C."/>
            <person name="Stubbendieck R."/>
            <person name="Wendt-Pienkowski E."/>
        </authorList>
    </citation>
    <scope>NUCLEOTIDE SEQUENCE [LARGE SCALE GENOMIC DNA]</scope>
    <source>
        <strain evidence="2 3">SID8386</strain>
    </source>
</reference>